<dbReference type="InterPro" id="IPR021837">
    <property type="entry name" value="CfaA/B/C"/>
</dbReference>
<evidence type="ECO:0000313" key="3">
    <source>
        <dbReference type="Proteomes" id="UP000007797"/>
    </source>
</evidence>
<reference evidence="3" key="1">
    <citation type="journal article" date="2011" name="Genome Res.">
        <title>Phylogeny-wide analysis of social amoeba genomes highlights ancient origins for complex intercellular communication.</title>
        <authorList>
            <person name="Heidel A.J."/>
            <person name="Lawal H.M."/>
            <person name="Felder M."/>
            <person name="Schilde C."/>
            <person name="Helps N.R."/>
            <person name="Tunggal B."/>
            <person name="Rivero F."/>
            <person name="John U."/>
            <person name="Schleicher M."/>
            <person name="Eichinger L."/>
            <person name="Platzer M."/>
            <person name="Noegel A.A."/>
            <person name="Schaap P."/>
            <person name="Gloeckner G."/>
        </authorList>
    </citation>
    <scope>NUCLEOTIDE SEQUENCE [LARGE SCALE GENOMIC DNA]</scope>
    <source>
        <strain evidence="3">SH3</strain>
    </source>
</reference>
<sequence length="405" mass="46727">MKFHILLLLIVIIGSVIAKQQYIQIKEYSDKCKSVYTERYALTDTCLYGTHYSCNGLFEPKVTISQYVDMECKESTKNTTYPTGKCVDDVYFSDAASVEFKCVDNFELPDDTFTTIFYNGTCDDNWKQTTVFYTESVYQNTCIQDIGNNTSYYILCEDQSDRNYFRYNFDDQDCYGITPNATEVQTYPACVNIFNLIESKQQLQQQQQQQYIKIEQYNKESEANCSNGAAVIIQYFLADNCLVGQHFSCVGNNVIYKSSQNVDCRHFDKTIVYPIGECVNNGEDNYNSIFLCVDNWEFTSNSLTSIGYNGTCEDDNDKDDDKDKDDGLLWKDKTILLVNSIIQGACLRNDNKTSYMVTCQDNDDRYYQYYEFDGVGDCSINSTLQRKERFVHDCNSKESYITLCT</sequence>
<name>F4PYB9_CACFS</name>
<accession>F4PYB9</accession>
<feature type="chain" id="PRO_5003313424" evidence="1">
    <location>
        <begin position="19"/>
        <end position="405"/>
    </location>
</feature>
<proteinExistence type="predicted"/>
<dbReference type="EMBL" id="GL883015">
    <property type="protein sequence ID" value="EGG19386.1"/>
    <property type="molecule type" value="Genomic_DNA"/>
</dbReference>
<gene>
    <name evidence="2" type="ORF">DFA_02173</name>
</gene>
<feature type="signal peptide" evidence="1">
    <location>
        <begin position="1"/>
        <end position="18"/>
    </location>
</feature>
<evidence type="ECO:0000256" key="1">
    <source>
        <dbReference type="SAM" id="SignalP"/>
    </source>
</evidence>
<evidence type="ECO:0000313" key="2">
    <source>
        <dbReference type="EMBL" id="EGG19386.1"/>
    </source>
</evidence>
<dbReference type="KEGG" id="dfa:DFA_02173"/>
<protein>
    <submittedName>
        <fullName evidence="2">Uncharacterized protein</fullName>
    </submittedName>
</protein>
<dbReference type="Proteomes" id="UP000007797">
    <property type="component" value="Unassembled WGS sequence"/>
</dbReference>
<dbReference type="Pfam" id="PF11912">
    <property type="entry name" value="CfaA_B_C"/>
    <property type="match status" value="2"/>
</dbReference>
<keyword evidence="1" id="KW-0732">Signal</keyword>
<organism evidence="2 3">
    <name type="scientific">Cavenderia fasciculata</name>
    <name type="common">Slime mold</name>
    <name type="synonym">Dictyostelium fasciculatum</name>
    <dbReference type="NCBI Taxonomy" id="261658"/>
    <lineage>
        <taxon>Eukaryota</taxon>
        <taxon>Amoebozoa</taxon>
        <taxon>Evosea</taxon>
        <taxon>Eumycetozoa</taxon>
        <taxon>Dictyostelia</taxon>
        <taxon>Acytosteliales</taxon>
        <taxon>Cavenderiaceae</taxon>
        <taxon>Cavenderia</taxon>
    </lineage>
</organism>
<keyword evidence="3" id="KW-1185">Reference proteome</keyword>
<dbReference type="RefSeq" id="XP_004357657.1">
    <property type="nucleotide sequence ID" value="XM_004357600.1"/>
</dbReference>
<dbReference type="GeneID" id="14871414"/>
<dbReference type="AlphaFoldDB" id="F4PYB9"/>